<reference evidence="10" key="1">
    <citation type="submission" date="2017-02" db="UniProtKB">
        <authorList>
            <consortium name="WormBaseParasite"/>
        </authorList>
    </citation>
    <scope>IDENTIFICATION</scope>
</reference>
<evidence type="ECO:0000259" key="6">
    <source>
        <dbReference type="PROSITE" id="PS50054"/>
    </source>
</evidence>
<dbReference type="OMA" id="MWKITEN"/>
<dbReference type="PANTHER" id="PTHR45848">
    <property type="entry name" value="DUAL SPECIFICITY PROTEIN PHOSPHATASE 12 FAMILY MEMBER"/>
    <property type="match status" value="1"/>
</dbReference>
<keyword evidence="3" id="KW-0378">Hydrolase</keyword>
<dbReference type="WBParaSite" id="TCLT_0000457501-mRNA-1">
    <property type="protein sequence ID" value="TCLT_0000457501-mRNA-1"/>
    <property type="gene ID" value="TCLT_0000457501"/>
</dbReference>
<organism evidence="10">
    <name type="scientific">Thelazia callipaeda</name>
    <name type="common">Oriental eyeworm</name>
    <name type="synonym">Parasitic nematode</name>
    <dbReference type="NCBI Taxonomy" id="103827"/>
    <lineage>
        <taxon>Eukaryota</taxon>
        <taxon>Metazoa</taxon>
        <taxon>Ecdysozoa</taxon>
        <taxon>Nematoda</taxon>
        <taxon>Chromadorea</taxon>
        <taxon>Rhabditida</taxon>
        <taxon>Spirurina</taxon>
        <taxon>Spiruromorpha</taxon>
        <taxon>Thelazioidea</taxon>
        <taxon>Thelaziidae</taxon>
        <taxon>Thelazia</taxon>
    </lineage>
</organism>
<evidence type="ECO:0000256" key="4">
    <source>
        <dbReference type="ARBA" id="ARBA00022912"/>
    </source>
</evidence>
<dbReference type="InterPro" id="IPR016278">
    <property type="entry name" value="DUSP12"/>
</dbReference>
<evidence type="ECO:0000313" key="9">
    <source>
        <dbReference type="Proteomes" id="UP000276776"/>
    </source>
</evidence>
<accession>A0A0N5CW60</accession>
<keyword evidence="9" id="KW-1185">Reference proteome</keyword>
<name>A0A0N5CW60_THECL</name>
<evidence type="ECO:0000256" key="1">
    <source>
        <dbReference type="ARBA" id="ARBA00008601"/>
    </source>
</evidence>
<dbReference type="InterPro" id="IPR000340">
    <property type="entry name" value="Dual-sp_phosphatase_cat-dom"/>
</dbReference>
<feature type="active site" description="Phosphocysteine intermediate" evidence="5">
    <location>
        <position position="95"/>
    </location>
</feature>
<dbReference type="GO" id="GO:0004725">
    <property type="term" value="F:protein tyrosine phosphatase activity"/>
    <property type="evidence" value="ECO:0007669"/>
    <property type="project" value="UniProtKB-EC"/>
</dbReference>
<dbReference type="InterPro" id="IPR029021">
    <property type="entry name" value="Prot-tyrosine_phosphatase-like"/>
</dbReference>
<dbReference type="PROSITE" id="PS50054">
    <property type="entry name" value="TYR_PHOSPHATASE_DUAL"/>
    <property type="match status" value="1"/>
</dbReference>
<proteinExistence type="inferred from homology"/>
<dbReference type="InterPro" id="IPR020422">
    <property type="entry name" value="TYR_PHOSPHATASE_DUAL_dom"/>
</dbReference>
<dbReference type="SMART" id="SM00195">
    <property type="entry name" value="DSPc"/>
    <property type="match status" value="1"/>
</dbReference>
<reference evidence="8 9" key="2">
    <citation type="submission" date="2018-11" db="EMBL/GenBank/DDBJ databases">
        <authorList>
            <consortium name="Pathogen Informatics"/>
        </authorList>
    </citation>
    <scope>NUCLEOTIDE SEQUENCE [LARGE SCALE GENOMIC DNA]</scope>
</reference>
<evidence type="ECO:0000313" key="8">
    <source>
        <dbReference type="EMBL" id="VDN01698.1"/>
    </source>
</evidence>
<sequence>MICKVIENLYLGDVQDVMDKYRIERLKNEMKISHILTISSEEIPIERRIDGICYLFLFALDTNVQDMFAENLLARAISYIHTNTKNDDGRVLVHCEAGVSRSVFVIAAYLMQKYQWSAKRAVEYVQKIRPIAQPNDGFIKQLEIFECSDFVADIEIISRRPVYKKWLLTLSSSTVVKNSKSSLMFDVSKDSNSLDSVKYRCRKCRQTIFYDDHIVRHEISKSGTVSGDEVAIVEYCSFIYHVLPMKWMTLEAYRGKIFCLCNEKLGHYDWGGRICDGKDGIPCGTAGTLIFIFMTKLNLK</sequence>
<dbReference type="GO" id="GO:0008138">
    <property type="term" value="F:protein tyrosine/serine/threonine phosphatase activity"/>
    <property type="evidence" value="ECO:0007669"/>
    <property type="project" value="InterPro"/>
</dbReference>
<evidence type="ECO:0000256" key="5">
    <source>
        <dbReference type="PIRSR" id="PIRSR000941-50"/>
    </source>
</evidence>
<dbReference type="GO" id="GO:0005634">
    <property type="term" value="C:nucleus"/>
    <property type="evidence" value="ECO:0007669"/>
    <property type="project" value="TreeGrafter"/>
</dbReference>
<evidence type="ECO:0000313" key="10">
    <source>
        <dbReference type="WBParaSite" id="TCLT_0000457501-mRNA-1"/>
    </source>
</evidence>
<feature type="domain" description="Tyrosine-protein phosphatase" evidence="6">
    <location>
        <begin position="1"/>
        <end position="151"/>
    </location>
</feature>
<evidence type="ECO:0000256" key="2">
    <source>
        <dbReference type="ARBA" id="ARBA00013064"/>
    </source>
</evidence>
<evidence type="ECO:0000259" key="7">
    <source>
        <dbReference type="PROSITE" id="PS50056"/>
    </source>
</evidence>
<dbReference type="CDD" id="cd14498">
    <property type="entry name" value="DSP"/>
    <property type="match status" value="1"/>
</dbReference>
<protein>
    <recommendedName>
        <fullName evidence="2">protein-tyrosine-phosphatase</fullName>
        <ecNumber evidence="2">3.1.3.48</ecNumber>
    </recommendedName>
</protein>
<dbReference type="InterPro" id="IPR000387">
    <property type="entry name" value="Tyr_Pase_dom"/>
</dbReference>
<dbReference type="EC" id="3.1.3.48" evidence="2"/>
<dbReference type="PROSITE" id="PS50056">
    <property type="entry name" value="TYR_PHOSPHATASE_2"/>
    <property type="match status" value="1"/>
</dbReference>
<dbReference type="AlphaFoldDB" id="A0A0N5CW60"/>
<dbReference type="Proteomes" id="UP000276776">
    <property type="component" value="Unassembled WGS sequence"/>
</dbReference>
<keyword evidence="4" id="KW-0904">Protein phosphatase</keyword>
<dbReference type="OrthoDB" id="2017893at2759"/>
<evidence type="ECO:0000256" key="3">
    <source>
        <dbReference type="ARBA" id="ARBA00022801"/>
    </source>
</evidence>
<dbReference type="Pfam" id="PF00782">
    <property type="entry name" value="DSPc"/>
    <property type="match status" value="1"/>
</dbReference>
<dbReference type="STRING" id="103827.A0A0N5CW60"/>
<comment type="similarity">
    <text evidence="1">Belongs to the protein-tyrosine phosphatase family. Non-receptor class dual specificity subfamily.</text>
</comment>
<dbReference type="PANTHER" id="PTHR45848:SF4">
    <property type="entry name" value="DUAL SPECIFICITY PROTEIN PHOSPHATASE 12"/>
    <property type="match status" value="1"/>
</dbReference>
<feature type="domain" description="Tyrosine specific protein phosphatases" evidence="7">
    <location>
        <begin position="70"/>
        <end position="130"/>
    </location>
</feature>
<dbReference type="EMBL" id="UYYF01004293">
    <property type="protein sequence ID" value="VDN01698.1"/>
    <property type="molecule type" value="Genomic_DNA"/>
</dbReference>
<dbReference type="SUPFAM" id="SSF52799">
    <property type="entry name" value="(Phosphotyrosine protein) phosphatases II"/>
    <property type="match status" value="1"/>
</dbReference>
<dbReference type="PIRSF" id="PIRSF000941">
    <property type="entry name" value="DUSP12"/>
    <property type="match status" value="1"/>
</dbReference>
<dbReference type="Gene3D" id="3.90.190.10">
    <property type="entry name" value="Protein tyrosine phosphatase superfamily"/>
    <property type="match status" value="1"/>
</dbReference>
<gene>
    <name evidence="8" type="ORF">TCLT_LOCUS4564</name>
</gene>